<proteinExistence type="predicted"/>
<keyword evidence="2" id="KW-1185">Reference proteome</keyword>
<organism evidence="1 2">
    <name type="scientific">Tolumonas osonensis</name>
    <dbReference type="NCBI Taxonomy" id="675874"/>
    <lineage>
        <taxon>Bacteria</taxon>
        <taxon>Pseudomonadati</taxon>
        <taxon>Pseudomonadota</taxon>
        <taxon>Gammaproteobacteria</taxon>
        <taxon>Aeromonadales</taxon>
        <taxon>Aeromonadaceae</taxon>
        <taxon>Tolumonas</taxon>
    </lineage>
</organism>
<accession>A0A841GJJ0</accession>
<evidence type="ECO:0000313" key="2">
    <source>
        <dbReference type="Proteomes" id="UP000585721"/>
    </source>
</evidence>
<protein>
    <submittedName>
        <fullName evidence="1">Uncharacterized protein</fullName>
    </submittedName>
</protein>
<dbReference type="Proteomes" id="UP000585721">
    <property type="component" value="Unassembled WGS sequence"/>
</dbReference>
<reference evidence="1 2" key="1">
    <citation type="submission" date="2020-08" db="EMBL/GenBank/DDBJ databases">
        <title>Genomic Encyclopedia of Type Strains, Phase IV (KMG-IV): sequencing the most valuable type-strain genomes for metagenomic binning, comparative biology and taxonomic classification.</title>
        <authorList>
            <person name="Goeker M."/>
        </authorList>
    </citation>
    <scope>NUCLEOTIDE SEQUENCE [LARGE SCALE GENOMIC DNA]</scope>
    <source>
        <strain evidence="1 2">DSM 22975</strain>
    </source>
</reference>
<dbReference type="AlphaFoldDB" id="A0A841GJJ0"/>
<dbReference type="RefSeq" id="WP_188026158.1">
    <property type="nucleotide sequence ID" value="NZ_JACHGR010000004.1"/>
</dbReference>
<evidence type="ECO:0000313" key="1">
    <source>
        <dbReference type="EMBL" id="MBB6055371.1"/>
    </source>
</evidence>
<gene>
    <name evidence="1" type="ORF">HNR75_001277</name>
</gene>
<comment type="caution">
    <text evidence="1">The sequence shown here is derived from an EMBL/GenBank/DDBJ whole genome shotgun (WGS) entry which is preliminary data.</text>
</comment>
<name>A0A841GJJ0_9GAMM</name>
<dbReference type="EMBL" id="JACHGR010000004">
    <property type="protein sequence ID" value="MBB6055371.1"/>
    <property type="molecule type" value="Genomic_DNA"/>
</dbReference>
<sequence length="227" mass="25975">MNEHVLVAKHFESSIDVGRYTLTEEYDYSCIPLCVIDSVFSIGIRYTNVINIVGRVCKKMNITKAYNKEMQSSATTSWFIEQIEGKTPEELADSLFESRHRTSPNNGILKADATVRFMRVLKQFGVEHLEDVHKVGDSAAFERAIKAIPGQTSGICLKYFLMLAGDNELIKPDRMIIRFLESALNRPVNLNEAVTLVRQACDELKKKYDFMTPKILDNLIWQYQRSL</sequence>